<evidence type="ECO:0000313" key="2">
    <source>
        <dbReference type="Proteomes" id="UP000789920"/>
    </source>
</evidence>
<organism evidence="1 2">
    <name type="scientific">Racocetra persica</name>
    <dbReference type="NCBI Taxonomy" id="160502"/>
    <lineage>
        <taxon>Eukaryota</taxon>
        <taxon>Fungi</taxon>
        <taxon>Fungi incertae sedis</taxon>
        <taxon>Mucoromycota</taxon>
        <taxon>Glomeromycotina</taxon>
        <taxon>Glomeromycetes</taxon>
        <taxon>Diversisporales</taxon>
        <taxon>Gigasporaceae</taxon>
        <taxon>Racocetra</taxon>
    </lineage>
</organism>
<gene>
    <name evidence="1" type="ORF">RPERSI_LOCUS25506</name>
</gene>
<evidence type="ECO:0000313" key="1">
    <source>
        <dbReference type="EMBL" id="CAG8821101.1"/>
    </source>
</evidence>
<name>A0ACA9S1D8_9GLOM</name>
<feature type="non-terminal residue" evidence="1">
    <location>
        <position position="86"/>
    </location>
</feature>
<reference evidence="1" key="1">
    <citation type="submission" date="2021-06" db="EMBL/GenBank/DDBJ databases">
        <authorList>
            <person name="Kallberg Y."/>
            <person name="Tangrot J."/>
            <person name="Rosling A."/>
        </authorList>
    </citation>
    <scope>NUCLEOTIDE SEQUENCE</scope>
    <source>
        <strain evidence="1">MA461A</strain>
    </source>
</reference>
<sequence length="86" mass="9861">MEQSLEPIAETKIEEDTSLVDVSLDDKPSENNTDLIDNTDNTTETISYDELNKKHKNSVQKNLKMSTDLINFRMKIEELENNNSSI</sequence>
<keyword evidence="2" id="KW-1185">Reference proteome</keyword>
<comment type="caution">
    <text evidence="1">The sequence shown here is derived from an EMBL/GenBank/DDBJ whole genome shotgun (WGS) entry which is preliminary data.</text>
</comment>
<accession>A0ACA9S1D8</accession>
<dbReference type="EMBL" id="CAJVQC010084454">
    <property type="protein sequence ID" value="CAG8821101.1"/>
    <property type="molecule type" value="Genomic_DNA"/>
</dbReference>
<dbReference type="Proteomes" id="UP000789920">
    <property type="component" value="Unassembled WGS sequence"/>
</dbReference>
<protein>
    <submittedName>
        <fullName evidence="1">32776_t:CDS:1</fullName>
    </submittedName>
</protein>
<proteinExistence type="predicted"/>